<dbReference type="InterPro" id="IPR001457">
    <property type="entry name" value="NADH_UbQ/plastoQ_OxRdtase_su6"/>
</dbReference>
<reference evidence="4 5" key="1">
    <citation type="journal article" date="2024" name="G3 (Bethesda)">
        <title>Genome assembly of Hibiscus sabdariffa L. provides insights into metabolisms of medicinal natural products.</title>
        <authorList>
            <person name="Kim T."/>
        </authorList>
    </citation>
    <scope>NUCLEOTIDE SEQUENCE [LARGE SCALE GENOMIC DNA]</scope>
    <source>
        <strain evidence="4">TK-2024</strain>
        <tissue evidence="4">Old leaves</tissue>
    </source>
</reference>
<evidence type="ECO:0000256" key="3">
    <source>
        <dbReference type="SAM" id="Phobius"/>
    </source>
</evidence>
<dbReference type="PANTHER" id="PTHR33269:SF17">
    <property type="entry name" value="NADH-UBIQUINONE OXIDOREDUCTASE CHAIN 6"/>
    <property type="match status" value="1"/>
</dbReference>
<keyword evidence="3" id="KW-0472">Membrane</keyword>
<evidence type="ECO:0000256" key="1">
    <source>
        <dbReference type="ARBA" id="ARBA00005698"/>
    </source>
</evidence>
<evidence type="ECO:0000313" key="5">
    <source>
        <dbReference type="Proteomes" id="UP001396334"/>
    </source>
</evidence>
<feature type="region of interest" description="Disordered" evidence="2">
    <location>
        <begin position="173"/>
        <end position="193"/>
    </location>
</feature>
<feature type="region of interest" description="Disordered" evidence="2">
    <location>
        <begin position="127"/>
        <end position="148"/>
    </location>
</feature>
<feature type="transmembrane region" description="Helical" evidence="3">
    <location>
        <begin position="56"/>
        <end position="81"/>
    </location>
</feature>
<organism evidence="4 5">
    <name type="scientific">Hibiscus sabdariffa</name>
    <name type="common">roselle</name>
    <dbReference type="NCBI Taxonomy" id="183260"/>
    <lineage>
        <taxon>Eukaryota</taxon>
        <taxon>Viridiplantae</taxon>
        <taxon>Streptophyta</taxon>
        <taxon>Embryophyta</taxon>
        <taxon>Tracheophyta</taxon>
        <taxon>Spermatophyta</taxon>
        <taxon>Magnoliopsida</taxon>
        <taxon>eudicotyledons</taxon>
        <taxon>Gunneridae</taxon>
        <taxon>Pentapetalae</taxon>
        <taxon>rosids</taxon>
        <taxon>malvids</taxon>
        <taxon>Malvales</taxon>
        <taxon>Malvaceae</taxon>
        <taxon>Malvoideae</taxon>
        <taxon>Hibiscus</taxon>
    </lineage>
</organism>
<dbReference type="Pfam" id="PF00499">
    <property type="entry name" value="Oxidored_q3"/>
    <property type="match status" value="1"/>
</dbReference>
<keyword evidence="3" id="KW-1133">Transmembrane helix</keyword>
<keyword evidence="3" id="KW-0812">Transmembrane</keyword>
<dbReference type="PANTHER" id="PTHR33269">
    <property type="entry name" value="NADH-UBIQUINONE OXIDOREDUCTASE CHAIN 6"/>
    <property type="match status" value="1"/>
</dbReference>
<comment type="similarity">
    <text evidence="1">Belongs to the complex I subunit 6 family.</text>
</comment>
<feature type="compositionally biased region" description="Basic and acidic residues" evidence="2">
    <location>
        <begin position="184"/>
        <end position="193"/>
    </location>
</feature>
<protein>
    <recommendedName>
        <fullName evidence="6">NADH-ubiquinone oxidoreductase chain 6</fullName>
    </recommendedName>
</protein>
<dbReference type="InterPro" id="IPR042106">
    <property type="entry name" value="Nuo/plastoQ_OxRdtase_6_NuoJ"/>
</dbReference>
<evidence type="ECO:0008006" key="6">
    <source>
        <dbReference type="Google" id="ProtNLM"/>
    </source>
</evidence>
<evidence type="ECO:0000256" key="2">
    <source>
        <dbReference type="SAM" id="MobiDB-lite"/>
    </source>
</evidence>
<name>A0ABR1ZQ07_9ROSI</name>
<dbReference type="Proteomes" id="UP001396334">
    <property type="component" value="Unassembled WGS sequence"/>
</dbReference>
<dbReference type="EMBL" id="JBBPBN010000740">
    <property type="protein sequence ID" value="KAK8482768.1"/>
    <property type="molecule type" value="Genomic_DNA"/>
</dbReference>
<gene>
    <name evidence="4" type="ORF">V6N11_055104</name>
</gene>
<keyword evidence="5" id="KW-1185">Reference proteome</keyword>
<proteinExistence type="inferred from homology"/>
<accession>A0ABR1ZQ07</accession>
<comment type="caution">
    <text evidence="4">The sequence shown here is derived from an EMBL/GenBank/DDBJ whole genome shotgun (WGS) entry which is preliminary data.</text>
</comment>
<evidence type="ECO:0000313" key="4">
    <source>
        <dbReference type="EMBL" id="KAK8482768.1"/>
    </source>
</evidence>
<dbReference type="Gene3D" id="1.20.120.1200">
    <property type="entry name" value="NADH-ubiquinone/plastoquinone oxidoreductase chain 6, subunit NuoJ"/>
    <property type="match status" value="1"/>
</dbReference>
<sequence>MPPALKFHFRRTMILSVLSSPALVSGLMVARAKNPVHSVLFPILVFRDTSGLLLLLGLDFSAMIFPVVHIGAIAVSFLFVVMMFHIQIAEIHEEVLRYLPVSVIFKRKNSAPREKIKERGQLKVGDGFLPESRKKEDESQAVLTKGDGAEKLNRRGDRVIYITNLSSPEFGCFPNRVGQNRSSKPLDREREGA</sequence>